<name>A0A1E5G985_9ENTE</name>
<dbReference type="Proteomes" id="UP000095094">
    <property type="component" value="Unassembled WGS sequence"/>
</dbReference>
<keyword evidence="1" id="KW-0472">Membrane</keyword>
<evidence type="ECO:0000313" key="3">
    <source>
        <dbReference type="Proteomes" id="UP000095094"/>
    </source>
</evidence>
<keyword evidence="3" id="KW-1185">Reference proteome</keyword>
<evidence type="ECO:0000313" key="2">
    <source>
        <dbReference type="EMBL" id="OEG09145.1"/>
    </source>
</evidence>
<dbReference type="AlphaFoldDB" id="A0A1E5G985"/>
<dbReference type="RefSeq" id="WP_069664835.1">
    <property type="nucleotide sequence ID" value="NZ_JBHUJJ010000001.1"/>
</dbReference>
<reference evidence="3" key="1">
    <citation type="submission" date="2016-09" db="EMBL/GenBank/DDBJ databases">
        <authorList>
            <person name="Gulvik C.A."/>
        </authorList>
    </citation>
    <scope>NUCLEOTIDE SEQUENCE [LARGE SCALE GENOMIC DNA]</scope>
    <source>
        <strain evidence="3">LMG 8895</strain>
    </source>
</reference>
<accession>A0A1E5G985</accession>
<organism evidence="2 3">
    <name type="scientific">Enterococcus termitis</name>
    <dbReference type="NCBI Taxonomy" id="332950"/>
    <lineage>
        <taxon>Bacteria</taxon>
        <taxon>Bacillati</taxon>
        <taxon>Bacillota</taxon>
        <taxon>Bacilli</taxon>
        <taxon>Lactobacillales</taxon>
        <taxon>Enterococcaceae</taxon>
        <taxon>Enterococcus</taxon>
    </lineage>
</organism>
<feature type="transmembrane region" description="Helical" evidence="1">
    <location>
        <begin position="20"/>
        <end position="37"/>
    </location>
</feature>
<protein>
    <submittedName>
        <fullName evidence="2">Uncharacterized protein</fullName>
    </submittedName>
</protein>
<evidence type="ECO:0000256" key="1">
    <source>
        <dbReference type="SAM" id="Phobius"/>
    </source>
</evidence>
<comment type="caution">
    <text evidence="2">The sequence shown here is derived from an EMBL/GenBank/DDBJ whole genome shotgun (WGS) entry which is preliminary data.</text>
</comment>
<gene>
    <name evidence="2" type="ORF">BCR25_11280</name>
</gene>
<dbReference type="EMBL" id="MIJY01000045">
    <property type="protein sequence ID" value="OEG09145.1"/>
    <property type="molecule type" value="Genomic_DNA"/>
</dbReference>
<proteinExistence type="predicted"/>
<keyword evidence="1" id="KW-1133">Transmembrane helix</keyword>
<keyword evidence="1" id="KW-0812">Transmembrane</keyword>
<feature type="transmembrane region" description="Helical" evidence="1">
    <location>
        <begin position="43"/>
        <end position="59"/>
    </location>
</feature>
<dbReference type="OrthoDB" id="2920732at2"/>
<sequence length="139" mass="16110">MNEYGELLYKAKTDSLKNGLVFTILGILISIGANFMYAKIFGYIFGVIFILIGLFFLIFKRKDGISIYEQAIFLHLNDQLVIKKEDIKEIAYRELNAPKNPVKSYYPILLLKDGQEIFINIAFNKLINKKFEAIIKDYI</sequence>